<name>A0ABR2RLK6_9ROSI</name>
<dbReference type="EMBL" id="JBBPBN010000022">
    <property type="protein sequence ID" value="KAK9013742.1"/>
    <property type="molecule type" value="Genomic_DNA"/>
</dbReference>
<sequence>MVLRESYASSKETFSLHAAFESEREDEVTPVSDAPSSNPIDVIVISDDETSETPKDVTPLRLLLPNGCKPRKGVVVVRDFPIPPTRLQTPFSKVQHNRRVVVVRDFPIPPWLRSPFSGDSMVPSNASESEPSEEETSEYEPEELPKNDYMEDVASNFISPIVPLNQIGSTSFQTEEFSHKLSVEAEDPLDAQSDTEGYRKKNLKNSENLSDPSSNQFPEKGQMPKPNAKASMVAVPSYRRWPRKRAFKSNPNREMIKVFGQRPEARGQTNEKTPQREGLKEACRNKLDCCSKPDSLFRCRR</sequence>
<proteinExistence type="predicted"/>
<feature type="region of interest" description="Disordered" evidence="1">
    <location>
        <begin position="179"/>
        <end position="280"/>
    </location>
</feature>
<reference evidence="2 3" key="1">
    <citation type="journal article" date="2024" name="G3 (Bethesda)">
        <title>Genome assembly of Hibiscus sabdariffa L. provides insights into metabolisms of medicinal natural products.</title>
        <authorList>
            <person name="Kim T."/>
        </authorList>
    </citation>
    <scope>NUCLEOTIDE SEQUENCE [LARGE SCALE GENOMIC DNA]</scope>
    <source>
        <strain evidence="2">TK-2024</strain>
        <tissue evidence="2">Old leaves</tissue>
    </source>
</reference>
<protein>
    <submittedName>
        <fullName evidence="2">Uncharacterized protein</fullName>
    </submittedName>
</protein>
<accession>A0ABR2RLK6</accession>
<evidence type="ECO:0000313" key="3">
    <source>
        <dbReference type="Proteomes" id="UP001396334"/>
    </source>
</evidence>
<evidence type="ECO:0000313" key="2">
    <source>
        <dbReference type="EMBL" id="KAK9013742.1"/>
    </source>
</evidence>
<gene>
    <name evidence="2" type="ORF">V6N11_041739</name>
</gene>
<feature type="compositionally biased region" description="Polar residues" evidence="1">
    <location>
        <begin position="205"/>
        <end position="217"/>
    </location>
</feature>
<evidence type="ECO:0000256" key="1">
    <source>
        <dbReference type="SAM" id="MobiDB-lite"/>
    </source>
</evidence>
<feature type="region of interest" description="Disordered" evidence="1">
    <location>
        <begin position="114"/>
        <end position="145"/>
    </location>
</feature>
<comment type="caution">
    <text evidence="2">The sequence shown here is derived from an EMBL/GenBank/DDBJ whole genome shotgun (WGS) entry which is preliminary data.</text>
</comment>
<organism evidence="2 3">
    <name type="scientific">Hibiscus sabdariffa</name>
    <name type="common">roselle</name>
    <dbReference type="NCBI Taxonomy" id="183260"/>
    <lineage>
        <taxon>Eukaryota</taxon>
        <taxon>Viridiplantae</taxon>
        <taxon>Streptophyta</taxon>
        <taxon>Embryophyta</taxon>
        <taxon>Tracheophyta</taxon>
        <taxon>Spermatophyta</taxon>
        <taxon>Magnoliopsida</taxon>
        <taxon>eudicotyledons</taxon>
        <taxon>Gunneridae</taxon>
        <taxon>Pentapetalae</taxon>
        <taxon>rosids</taxon>
        <taxon>malvids</taxon>
        <taxon>Malvales</taxon>
        <taxon>Malvaceae</taxon>
        <taxon>Malvoideae</taxon>
        <taxon>Hibiscus</taxon>
    </lineage>
</organism>
<keyword evidence="3" id="KW-1185">Reference proteome</keyword>
<dbReference type="Proteomes" id="UP001396334">
    <property type="component" value="Unassembled WGS sequence"/>
</dbReference>
<feature type="compositionally biased region" description="Acidic residues" evidence="1">
    <location>
        <begin position="130"/>
        <end position="142"/>
    </location>
</feature>